<evidence type="ECO:0000313" key="2">
    <source>
        <dbReference type="EMBL" id="NWE77999.1"/>
    </source>
</evidence>
<keyword evidence="1" id="KW-0732">Signal</keyword>
<comment type="caution">
    <text evidence="2">The sequence shown here is derived from an EMBL/GenBank/DDBJ whole genome shotgun (WGS) entry which is preliminary data.</text>
</comment>
<accession>A0A7Y8FFI4</accession>
<organism evidence="2 3">
    <name type="scientific">Pseudomonas yamanorum</name>
    <dbReference type="NCBI Taxonomy" id="515393"/>
    <lineage>
        <taxon>Bacteria</taxon>
        <taxon>Pseudomonadati</taxon>
        <taxon>Pseudomonadota</taxon>
        <taxon>Gammaproteobacteria</taxon>
        <taxon>Pseudomonadales</taxon>
        <taxon>Pseudomonadaceae</taxon>
        <taxon>Pseudomonas</taxon>
    </lineage>
</organism>
<reference evidence="2 3" key="1">
    <citation type="submission" date="2020-04" db="EMBL/GenBank/DDBJ databases">
        <title>Molecular characterization of pseudomonads from Agaricus bisporus reveal novel blotch 2 pathogens in Western Europe.</title>
        <authorList>
            <person name="Taparia T."/>
            <person name="Krijger M."/>
            <person name="Haynes E."/>
            <person name="Elpinstone J.G."/>
            <person name="Noble R."/>
            <person name="Van Der Wolf J."/>
        </authorList>
    </citation>
    <scope>NUCLEOTIDE SEQUENCE [LARGE SCALE GENOMIC DNA]</scope>
    <source>
        <strain evidence="2 3">IPO3781</strain>
    </source>
</reference>
<proteinExistence type="predicted"/>
<sequence>MFNFSKVSSLVFGLAVVAGLGLSSVASAHTHAAVVKGEASHLVAEGGADRLHERGLAEGGAERVQAARTV</sequence>
<dbReference type="RefSeq" id="WP_177115344.1">
    <property type="nucleotide sequence ID" value="NZ_JACARF010000025.1"/>
</dbReference>
<dbReference type="EMBL" id="JACARF010000025">
    <property type="protein sequence ID" value="NWE77999.1"/>
    <property type="molecule type" value="Genomic_DNA"/>
</dbReference>
<evidence type="ECO:0000256" key="1">
    <source>
        <dbReference type="SAM" id="SignalP"/>
    </source>
</evidence>
<protein>
    <submittedName>
        <fullName evidence="2">Phage infection protein</fullName>
    </submittedName>
</protein>
<feature type="chain" id="PRO_5030804469" evidence="1">
    <location>
        <begin position="29"/>
        <end position="70"/>
    </location>
</feature>
<gene>
    <name evidence="2" type="ORF">HX828_20790</name>
</gene>
<dbReference type="Proteomes" id="UP000537188">
    <property type="component" value="Unassembled WGS sequence"/>
</dbReference>
<name>A0A7Y8FFI4_9PSED</name>
<dbReference type="AlphaFoldDB" id="A0A7Y8FFI4"/>
<evidence type="ECO:0000313" key="3">
    <source>
        <dbReference type="Proteomes" id="UP000537188"/>
    </source>
</evidence>
<feature type="signal peptide" evidence="1">
    <location>
        <begin position="1"/>
        <end position="28"/>
    </location>
</feature>